<evidence type="ECO:0000313" key="6">
    <source>
        <dbReference type="Proteomes" id="UP000593591"/>
    </source>
</evidence>
<dbReference type="Gene3D" id="3.40.190.10">
    <property type="entry name" value="Periplasmic binding protein-like II"/>
    <property type="match status" value="2"/>
</dbReference>
<organism evidence="5 6">
    <name type="scientific">Treponema rectale</name>
    <dbReference type="NCBI Taxonomy" id="744512"/>
    <lineage>
        <taxon>Bacteria</taxon>
        <taxon>Pseudomonadati</taxon>
        <taxon>Spirochaetota</taxon>
        <taxon>Spirochaetia</taxon>
        <taxon>Spirochaetales</taxon>
        <taxon>Treponemataceae</taxon>
        <taxon>Treponema</taxon>
    </lineage>
</organism>
<accession>A0A7M1XJ45</accession>
<gene>
    <name evidence="5" type="ORF">DYE49_04040</name>
</gene>
<dbReference type="Pfam" id="PF13416">
    <property type="entry name" value="SBP_bac_8"/>
    <property type="match status" value="1"/>
</dbReference>
<dbReference type="KEGG" id="trc:DYE49_04040"/>
<evidence type="ECO:0000256" key="3">
    <source>
        <dbReference type="ARBA" id="ARBA00022729"/>
    </source>
</evidence>
<keyword evidence="2" id="KW-0813">Transport</keyword>
<dbReference type="EMBL" id="CP031517">
    <property type="protein sequence ID" value="QOS39676.1"/>
    <property type="molecule type" value="Genomic_DNA"/>
</dbReference>
<dbReference type="PANTHER" id="PTHR30222:SF17">
    <property type="entry name" value="SPERMIDINE_PUTRESCINE-BINDING PERIPLASMIC PROTEIN"/>
    <property type="match status" value="1"/>
</dbReference>
<dbReference type="GO" id="GO:0015846">
    <property type="term" value="P:polyamine transport"/>
    <property type="evidence" value="ECO:0007669"/>
    <property type="project" value="InterPro"/>
</dbReference>
<evidence type="ECO:0000313" key="5">
    <source>
        <dbReference type="EMBL" id="QOS39676.1"/>
    </source>
</evidence>
<evidence type="ECO:0000256" key="2">
    <source>
        <dbReference type="ARBA" id="ARBA00022448"/>
    </source>
</evidence>
<dbReference type="InterPro" id="IPR001188">
    <property type="entry name" value="Sperm_putr-bd"/>
</dbReference>
<evidence type="ECO:0000256" key="4">
    <source>
        <dbReference type="ARBA" id="ARBA00022764"/>
    </source>
</evidence>
<name>A0A7M1XJ45_9SPIR</name>
<protein>
    <submittedName>
        <fullName evidence="5">Extracellular solute-binding protein</fullName>
    </submittedName>
</protein>
<dbReference type="Proteomes" id="UP000593591">
    <property type="component" value="Chromosome"/>
</dbReference>
<keyword evidence="4" id="KW-0574">Periplasm</keyword>
<reference evidence="5 6" key="1">
    <citation type="submission" date="2018-08" db="EMBL/GenBank/DDBJ databases">
        <title>The first complete genome of Treponema rectale (CHPAT), a commensal spirochete of the bovine rectum.</title>
        <authorList>
            <person name="Staton G.J."/>
            <person name="Clegg S.R."/>
            <person name="Carter S.D."/>
            <person name="Radford A.D."/>
            <person name="Darby A."/>
            <person name="Hall N."/>
            <person name="Birtles R.J."/>
            <person name="Evans N.J."/>
        </authorList>
    </citation>
    <scope>NUCLEOTIDE SEQUENCE [LARGE SCALE GENOMIC DNA]</scope>
    <source>
        <strain evidence="5 6">CHPA</strain>
    </source>
</reference>
<proteinExistence type="predicted"/>
<dbReference type="AlphaFoldDB" id="A0A7M1XJ45"/>
<dbReference type="PANTHER" id="PTHR30222">
    <property type="entry name" value="SPERMIDINE/PUTRESCINE-BINDING PERIPLASMIC PROTEIN"/>
    <property type="match status" value="1"/>
</dbReference>
<sequence length="402" mass="45959">MKKVLIISLSFLVCFTIFASIVISTPSTTLYLLNWGEYIDHELVAQFEEEYHCQVIEECVTSSEAMYQKITAGSTSYDVAIPGDYTVHQLYDEGYLVNLAIDDTRYENLNNYKDIFSTQLSDLMATYMVNEEGKEFNSYFMPYFWGAYSMIYTTDKEDVGSTLKSNGFKGLYDRSLFSSDVKIGMYDTARWIVASYLMANDYDPNITSYDGSKEDDLSTEIKNDAIEALQRVKFNEFGNDSLKRDVANGTLDFCFTQLGDFFDALYLVYDESEDDINFDVIVPETTSAFFDSMIIPKTYQNYDLANAFINFMLDPNHAYQNATAIGYSPTLKSVVSLYEEAAENGEYYYGEEGQDRSLTLKDFLAQYPMYLNPLVNSKTVYMFEPKSNQYLTTCETVLNSLA</sequence>
<dbReference type="GO" id="GO:0042597">
    <property type="term" value="C:periplasmic space"/>
    <property type="evidence" value="ECO:0007669"/>
    <property type="project" value="UniProtKB-SubCell"/>
</dbReference>
<comment type="subcellular location">
    <subcellularLocation>
        <location evidence="1">Periplasm</location>
    </subcellularLocation>
</comment>
<dbReference type="InterPro" id="IPR006059">
    <property type="entry name" value="SBP"/>
</dbReference>
<evidence type="ECO:0000256" key="1">
    <source>
        <dbReference type="ARBA" id="ARBA00004418"/>
    </source>
</evidence>
<dbReference type="GO" id="GO:0019808">
    <property type="term" value="F:polyamine binding"/>
    <property type="evidence" value="ECO:0007669"/>
    <property type="project" value="InterPro"/>
</dbReference>
<dbReference type="SUPFAM" id="SSF53850">
    <property type="entry name" value="Periplasmic binding protein-like II"/>
    <property type="match status" value="1"/>
</dbReference>
<keyword evidence="3" id="KW-0732">Signal</keyword>
<dbReference type="PRINTS" id="PR00909">
    <property type="entry name" value="SPERMDNBNDNG"/>
</dbReference>